<dbReference type="AlphaFoldDB" id="A0A182FIF1"/>
<sequence length="67" mass="7227">MENPTPPAYHTLPVPPVPLMRGYVSPSATRVAVSHSALTTPKDRQQSSRSSARSNFSLNLTALSGRH</sequence>
<dbReference type="Proteomes" id="UP000069272">
    <property type="component" value="Chromosome X"/>
</dbReference>
<name>A0A182FIF1_ANOAL</name>
<reference evidence="2 3" key="1">
    <citation type="journal article" date="2017" name="G3 (Bethesda)">
        <title>The Physical Genome Mapping of Anopheles albimanus Corrected Scaffold Misassemblies and Identified Interarm Rearrangements in Genus Anopheles.</title>
        <authorList>
            <person name="Artemov G.N."/>
            <person name="Peery A.N."/>
            <person name="Jiang X."/>
            <person name="Tu Z."/>
            <person name="Stegniy V.N."/>
            <person name="Sharakhova M.V."/>
            <person name="Sharakhov I.V."/>
        </authorList>
    </citation>
    <scope>NUCLEOTIDE SEQUENCE [LARGE SCALE GENOMIC DNA]</scope>
    <source>
        <strain evidence="2 3">ALBI9_A</strain>
    </source>
</reference>
<reference evidence="2" key="2">
    <citation type="submission" date="2022-08" db="UniProtKB">
        <authorList>
            <consortium name="EnsemblMetazoa"/>
        </authorList>
    </citation>
    <scope>IDENTIFICATION</scope>
    <source>
        <strain evidence="2">STECLA/ALBI9_A</strain>
    </source>
</reference>
<accession>A0A182FIF1</accession>
<protein>
    <submittedName>
        <fullName evidence="2">Uncharacterized protein</fullName>
    </submittedName>
</protein>
<evidence type="ECO:0000313" key="3">
    <source>
        <dbReference type="Proteomes" id="UP000069272"/>
    </source>
</evidence>
<evidence type="ECO:0000313" key="2">
    <source>
        <dbReference type="EnsemblMetazoa" id="AALB006296-PA"/>
    </source>
</evidence>
<dbReference type="EnsemblMetazoa" id="AALB006296-RA">
    <property type="protein sequence ID" value="AALB006296-PA"/>
    <property type="gene ID" value="AALB006296"/>
</dbReference>
<proteinExistence type="predicted"/>
<feature type="compositionally biased region" description="Polar residues" evidence="1">
    <location>
        <begin position="55"/>
        <end position="67"/>
    </location>
</feature>
<keyword evidence="3" id="KW-1185">Reference proteome</keyword>
<dbReference type="VEuPathDB" id="VectorBase:AALB006296"/>
<organism evidence="2 3">
    <name type="scientific">Anopheles albimanus</name>
    <name type="common">New world malaria mosquito</name>
    <dbReference type="NCBI Taxonomy" id="7167"/>
    <lineage>
        <taxon>Eukaryota</taxon>
        <taxon>Metazoa</taxon>
        <taxon>Ecdysozoa</taxon>
        <taxon>Arthropoda</taxon>
        <taxon>Hexapoda</taxon>
        <taxon>Insecta</taxon>
        <taxon>Pterygota</taxon>
        <taxon>Neoptera</taxon>
        <taxon>Endopterygota</taxon>
        <taxon>Diptera</taxon>
        <taxon>Nematocera</taxon>
        <taxon>Culicoidea</taxon>
        <taxon>Culicidae</taxon>
        <taxon>Anophelinae</taxon>
        <taxon>Anopheles</taxon>
    </lineage>
</organism>
<feature type="region of interest" description="Disordered" evidence="1">
    <location>
        <begin position="34"/>
        <end position="67"/>
    </location>
</feature>
<evidence type="ECO:0000256" key="1">
    <source>
        <dbReference type="SAM" id="MobiDB-lite"/>
    </source>
</evidence>